<keyword evidence="3" id="KW-1185">Reference proteome</keyword>
<dbReference type="CDD" id="cd01647">
    <property type="entry name" value="RT_LTR"/>
    <property type="match status" value="1"/>
</dbReference>
<dbReference type="OrthoDB" id="120479at2759"/>
<reference evidence="2 3" key="1">
    <citation type="journal article" date="2017" name="Genome Biol. Evol.">
        <title>Phytophthora megakarya and P. palmivora, closely related causal agents of cacao black pod rot, underwent increases in genome sizes and gene numbers by different mechanisms.</title>
        <authorList>
            <person name="Ali S.S."/>
            <person name="Shao J."/>
            <person name="Lary D.J."/>
            <person name="Kronmiller B."/>
            <person name="Shen D."/>
            <person name="Strem M.D."/>
            <person name="Amoako-Attah I."/>
            <person name="Akrofi A.Y."/>
            <person name="Begoude B.A."/>
            <person name="Ten Hoopen G.M."/>
            <person name="Coulibaly K."/>
            <person name="Kebe B.I."/>
            <person name="Melnick R.L."/>
            <person name="Guiltinan M.J."/>
            <person name="Tyler B.M."/>
            <person name="Meinhardt L.W."/>
            <person name="Bailey B.A."/>
        </authorList>
    </citation>
    <scope>NUCLEOTIDE SEQUENCE [LARGE SCALE GENOMIC DNA]</scope>
    <source>
        <strain evidence="3">sbr112.9</strain>
    </source>
</reference>
<evidence type="ECO:0000313" key="2">
    <source>
        <dbReference type="EMBL" id="POM58829.1"/>
    </source>
</evidence>
<protein>
    <recommendedName>
        <fullName evidence="1">Reverse transcriptase domain-containing protein</fullName>
    </recommendedName>
</protein>
<sequence length="550" mass="63591">MSRFRLESDGDAVMTVPQPIFEWKRARTQYDETVRERCQWSGEDYDTVLRGIRTAVDPELLEFLANYEIGKDKADITDKDIMTKQLRMDLSIKDVPDRVAQYFRLFERVIMDNGFQDNLGSGSATDDNDVARMKQRTKFLVDNLSPTMLRDEIKRMLVLVKYRHIRINDQLLHRLLVDLQIRTAVGPVNLYKIKCVVVEGEDQFLLSKVIMKRLGIDVKRVFEQFANTCIDLNLDDIPDEPDVGDSVEGEVEYEMNRMCKDVRTVLSDEHYASFRDEVIKLSKEFTYLYRTRIGPDEPARVEPLKVTLKKGVEPYRCKPRKYPPAQNKFLDEHIAQLMQFEFIKKNNLSKWASNAVSVRKSDDKTGFRVTNAYIDVNKRTVHIAGTMPHLSVVLCFVAGVKFIAKFDMFKGFWQIMLAEECQEIFSFMSHDGVCTPLRVPQGATDSALHFQNQMQTVYKPLLYKGALVWIDDVIVYGKTEDEFLANLKLFYELTGEYRLKINAKKSFLGVVVLLTEKDKPRSATSVRISLIAPPKNSSRFTTILMRVQLD</sequence>
<dbReference type="PANTHER" id="PTHR33064:SF37">
    <property type="entry name" value="RIBONUCLEASE H"/>
    <property type="match status" value="1"/>
</dbReference>
<accession>A0A2P4WZV5</accession>
<dbReference type="Pfam" id="PF00078">
    <property type="entry name" value="RVT_1"/>
    <property type="match status" value="1"/>
</dbReference>
<evidence type="ECO:0000313" key="3">
    <source>
        <dbReference type="Proteomes" id="UP000237271"/>
    </source>
</evidence>
<dbReference type="Gene3D" id="3.30.70.270">
    <property type="match status" value="1"/>
</dbReference>
<dbReference type="InterPro" id="IPR043502">
    <property type="entry name" value="DNA/RNA_pol_sf"/>
</dbReference>
<name>A0A2P4WZV5_9STRA</name>
<comment type="caution">
    <text evidence="2">The sequence shown here is derived from an EMBL/GenBank/DDBJ whole genome shotgun (WGS) entry which is preliminary data.</text>
</comment>
<dbReference type="Proteomes" id="UP000237271">
    <property type="component" value="Unassembled WGS sequence"/>
</dbReference>
<proteinExistence type="predicted"/>
<dbReference type="InterPro" id="IPR000477">
    <property type="entry name" value="RT_dom"/>
</dbReference>
<dbReference type="AlphaFoldDB" id="A0A2P4WZV5"/>
<gene>
    <name evidence="2" type="ORF">PHPALM_36471</name>
</gene>
<dbReference type="EMBL" id="NCKW01020145">
    <property type="protein sequence ID" value="POM58829.1"/>
    <property type="molecule type" value="Genomic_DNA"/>
</dbReference>
<dbReference type="PANTHER" id="PTHR33064">
    <property type="entry name" value="POL PROTEIN"/>
    <property type="match status" value="1"/>
</dbReference>
<feature type="domain" description="Reverse transcriptase" evidence="1">
    <location>
        <begin position="396"/>
        <end position="508"/>
    </location>
</feature>
<organism evidence="2 3">
    <name type="scientific">Phytophthora palmivora</name>
    <dbReference type="NCBI Taxonomy" id="4796"/>
    <lineage>
        <taxon>Eukaryota</taxon>
        <taxon>Sar</taxon>
        <taxon>Stramenopiles</taxon>
        <taxon>Oomycota</taxon>
        <taxon>Peronosporomycetes</taxon>
        <taxon>Peronosporales</taxon>
        <taxon>Peronosporaceae</taxon>
        <taxon>Phytophthora</taxon>
    </lineage>
</organism>
<dbReference type="Gene3D" id="3.10.10.10">
    <property type="entry name" value="HIV Type 1 Reverse Transcriptase, subunit A, domain 1"/>
    <property type="match status" value="1"/>
</dbReference>
<dbReference type="InterPro" id="IPR051320">
    <property type="entry name" value="Viral_Replic_Matur_Polypro"/>
</dbReference>
<evidence type="ECO:0000259" key="1">
    <source>
        <dbReference type="Pfam" id="PF00078"/>
    </source>
</evidence>
<dbReference type="SUPFAM" id="SSF56672">
    <property type="entry name" value="DNA/RNA polymerases"/>
    <property type="match status" value="1"/>
</dbReference>
<dbReference type="InterPro" id="IPR043128">
    <property type="entry name" value="Rev_trsase/Diguanyl_cyclase"/>
</dbReference>